<keyword evidence="3 10" id="KW-0347">Helicase</keyword>
<evidence type="ECO:0000256" key="1">
    <source>
        <dbReference type="ARBA" id="ARBA00022741"/>
    </source>
</evidence>
<dbReference type="NCBIfam" id="TIGR00614">
    <property type="entry name" value="recQ_fam"/>
    <property type="match status" value="1"/>
</dbReference>
<dbReference type="InterPro" id="IPR011545">
    <property type="entry name" value="DEAD/DEAH_box_helicase_dom"/>
</dbReference>
<dbReference type="EMBL" id="JBBAXC010000006">
    <property type="protein sequence ID" value="MEI5907149.1"/>
    <property type="molecule type" value="Genomic_DNA"/>
</dbReference>
<dbReference type="Proteomes" id="UP001312865">
    <property type="component" value="Unassembled WGS sequence"/>
</dbReference>
<dbReference type="GO" id="GO:0003678">
    <property type="term" value="F:DNA helicase activity"/>
    <property type="evidence" value="ECO:0007669"/>
    <property type="project" value="UniProtKB-EC"/>
</dbReference>
<evidence type="ECO:0000313" key="11">
    <source>
        <dbReference type="Proteomes" id="UP001312865"/>
    </source>
</evidence>
<dbReference type="PROSITE" id="PS00690">
    <property type="entry name" value="DEAH_ATP_HELICASE"/>
    <property type="match status" value="1"/>
</dbReference>
<dbReference type="PANTHER" id="PTHR13710:SF84">
    <property type="entry name" value="ATP-DEPENDENT DNA HELICASE RECS-RELATED"/>
    <property type="match status" value="1"/>
</dbReference>
<feature type="domain" description="Helicase ATP-binding" evidence="8">
    <location>
        <begin position="24"/>
        <end position="191"/>
    </location>
</feature>
<dbReference type="PROSITE" id="PS51192">
    <property type="entry name" value="HELICASE_ATP_BIND_1"/>
    <property type="match status" value="1"/>
</dbReference>
<dbReference type="Pfam" id="PF16124">
    <property type="entry name" value="RecQ_Zn_bind"/>
    <property type="match status" value="1"/>
</dbReference>
<dbReference type="GO" id="GO:0016787">
    <property type="term" value="F:hydrolase activity"/>
    <property type="evidence" value="ECO:0007669"/>
    <property type="project" value="UniProtKB-KW"/>
</dbReference>
<keyword evidence="1" id="KW-0547">Nucleotide-binding</keyword>
<keyword evidence="5" id="KW-0238">DNA-binding</keyword>
<keyword evidence="2 10" id="KW-0378">Hydrolase</keyword>
<sequence length="488" mass="56370">MNLVLELERRFGYSSFREGQKEVIESVLQGKNTLALLPTGTGKSLCYQLSGYLLQGSVLIVSPLLSLMQDQVEQMKANGEKAVVALNSFLTFEEKRRVFRKLSTYKFIYISPEMLANEEVLFRLSRMKISLFVVDEAHCISQWGPDFRPDYLKLGDVKERLNISITLALTATATQKVRQEILSTLRIERASQWIGSVDRSNIAISVEKFTQYDEKVDRLIAIISEWQKPGIIYFSSKKVADEMASLLAQKKGIKCAAYHAGLDQEQRILIQQQFLYNQLNVICATSAFGMGINKENVRFVVHFHFPSSMETYLQEVGRAGRDGLASIAVLLYAPGDEQLPQRMIENESMTKEQIYTYLEPSVYNEEEKAHFLGLNDVHQRLLHYYQQAFLKQPESDLRTFSTNIEQFMKKRQSQKFEHVDNMVNWINLQTCRREAILTYFNEKYHKKISSCCDVCRVDMSLYTQMKDTLKNENVPQWDVLLQNLLKLS</sequence>
<dbReference type="RefSeq" id="WP_336586587.1">
    <property type="nucleotide sequence ID" value="NZ_JBBAXC010000006.1"/>
</dbReference>
<evidence type="ECO:0000256" key="4">
    <source>
        <dbReference type="ARBA" id="ARBA00022840"/>
    </source>
</evidence>
<dbReference type="CDD" id="cd17920">
    <property type="entry name" value="DEXHc_RecQ"/>
    <property type="match status" value="1"/>
</dbReference>
<dbReference type="Gene3D" id="3.40.50.300">
    <property type="entry name" value="P-loop containing nucleotide triphosphate hydrolases"/>
    <property type="match status" value="2"/>
</dbReference>
<organism evidence="10 11">
    <name type="scientific">Bacillus spongiae</name>
    <dbReference type="NCBI Taxonomy" id="2683610"/>
    <lineage>
        <taxon>Bacteria</taxon>
        <taxon>Bacillati</taxon>
        <taxon>Bacillota</taxon>
        <taxon>Bacilli</taxon>
        <taxon>Bacillales</taxon>
        <taxon>Bacillaceae</taxon>
        <taxon>Bacillus</taxon>
    </lineage>
</organism>
<evidence type="ECO:0000256" key="7">
    <source>
        <dbReference type="ARBA" id="ARBA00044550"/>
    </source>
</evidence>
<dbReference type="PROSITE" id="PS51194">
    <property type="entry name" value="HELICASE_CTER"/>
    <property type="match status" value="1"/>
</dbReference>
<dbReference type="SUPFAM" id="SSF52540">
    <property type="entry name" value="P-loop containing nucleoside triphosphate hydrolases"/>
    <property type="match status" value="1"/>
</dbReference>
<dbReference type="InterPro" id="IPR027417">
    <property type="entry name" value="P-loop_NTPase"/>
</dbReference>
<evidence type="ECO:0000259" key="8">
    <source>
        <dbReference type="PROSITE" id="PS51192"/>
    </source>
</evidence>
<evidence type="ECO:0000256" key="3">
    <source>
        <dbReference type="ARBA" id="ARBA00022806"/>
    </source>
</evidence>
<evidence type="ECO:0000256" key="2">
    <source>
        <dbReference type="ARBA" id="ARBA00022801"/>
    </source>
</evidence>
<name>A0ABU8HCR2_9BACI</name>
<evidence type="ECO:0000256" key="5">
    <source>
        <dbReference type="ARBA" id="ARBA00023125"/>
    </source>
</evidence>
<keyword evidence="11" id="KW-1185">Reference proteome</keyword>
<dbReference type="InterPro" id="IPR002464">
    <property type="entry name" value="DNA/RNA_helicase_DEAH_CS"/>
</dbReference>
<protein>
    <recommendedName>
        <fullName evidence="6">ATP-dependent DNA helicase RecQ</fullName>
    </recommendedName>
    <alternativeName>
        <fullName evidence="7">DNA 3'-5' helicase RecQ</fullName>
    </alternativeName>
</protein>
<dbReference type="Pfam" id="PF00271">
    <property type="entry name" value="Helicase_C"/>
    <property type="match status" value="1"/>
</dbReference>
<feature type="domain" description="Helicase C-terminal" evidence="9">
    <location>
        <begin position="215"/>
        <end position="362"/>
    </location>
</feature>
<evidence type="ECO:0000313" key="10">
    <source>
        <dbReference type="EMBL" id="MEI5907149.1"/>
    </source>
</evidence>
<gene>
    <name evidence="10" type="ORF">WAK64_08780</name>
</gene>
<evidence type="ECO:0000256" key="6">
    <source>
        <dbReference type="ARBA" id="ARBA00044535"/>
    </source>
</evidence>
<reference evidence="10 11" key="1">
    <citation type="journal article" date="2018" name="J. Microbiol.">
        <title>Bacillus spongiae sp. nov., isolated from sponge of Jeju Island.</title>
        <authorList>
            <person name="Lee G.E."/>
            <person name="Im W.T."/>
            <person name="Park J.S."/>
        </authorList>
    </citation>
    <scope>NUCLEOTIDE SEQUENCE [LARGE SCALE GENOMIC DNA]</scope>
    <source>
        <strain evidence="10 11">135PIL107-10</strain>
    </source>
</reference>
<dbReference type="InterPro" id="IPR004589">
    <property type="entry name" value="DNA_helicase_ATP-dep_RecQ"/>
</dbReference>
<evidence type="ECO:0000259" key="9">
    <source>
        <dbReference type="PROSITE" id="PS51194"/>
    </source>
</evidence>
<dbReference type="InterPro" id="IPR014001">
    <property type="entry name" value="Helicase_ATP-bd"/>
</dbReference>
<accession>A0ABU8HCR2</accession>
<comment type="caution">
    <text evidence="10">The sequence shown here is derived from an EMBL/GenBank/DDBJ whole genome shotgun (WGS) entry which is preliminary data.</text>
</comment>
<dbReference type="PANTHER" id="PTHR13710">
    <property type="entry name" value="DNA HELICASE RECQ FAMILY MEMBER"/>
    <property type="match status" value="1"/>
</dbReference>
<dbReference type="SMART" id="SM00487">
    <property type="entry name" value="DEXDc"/>
    <property type="match status" value="1"/>
</dbReference>
<dbReference type="Pfam" id="PF00270">
    <property type="entry name" value="DEAD"/>
    <property type="match status" value="1"/>
</dbReference>
<dbReference type="SMART" id="SM00490">
    <property type="entry name" value="HELICc"/>
    <property type="match status" value="1"/>
</dbReference>
<dbReference type="InterPro" id="IPR001650">
    <property type="entry name" value="Helicase_C-like"/>
</dbReference>
<keyword evidence="4" id="KW-0067">ATP-binding</keyword>
<dbReference type="InterPro" id="IPR032284">
    <property type="entry name" value="RecQ_Zn-bd"/>
</dbReference>
<proteinExistence type="predicted"/>